<gene>
    <name evidence="2" type="ORF">H4W80_000544</name>
</gene>
<reference evidence="2 3" key="1">
    <citation type="submission" date="2020-10" db="EMBL/GenBank/DDBJ databases">
        <title>Sequencing the genomes of 1000 actinobacteria strains.</title>
        <authorList>
            <person name="Klenk H.-P."/>
        </authorList>
    </citation>
    <scope>NUCLEOTIDE SEQUENCE [LARGE SCALE GENOMIC DNA]</scope>
    <source>
        <strain evidence="2 3">DSM 43173</strain>
    </source>
</reference>
<dbReference type="RefSeq" id="WP_192783589.1">
    <property type="nucleotide sequence ID" value="NZ_JADBEK010000001.1"/>
</dbReference>
<comment type="caution">
    <text evidence="2">The sequence shown here is derived from an EMBL/GenBank/DDBJ whole genome shotgun (WGS) entry which is preliminary data.</text>
</comment>
<sequence>MTEHTWPVPFEETLRTYLAPLRPGEPISPDLSLADHGVDSLAAVSLLLDLEETFGVAVPDHMLTASMFATPAGLWSVIDSLLVQSLTE</sequence>
<protein>
    <submittedName>
        <fullName evidence="2">Acyl carrier protein</fullName>
    </submittedName>
</protein>
<dbReference type="Proteomes" id="UP000633509">
    <property type="component" value="Unassembled WGS sequence"/>
</dbReference>
<dbReference type="EMBL" id="JADBEK010000001">
    <property type="protein sequence ID" value="MBE1582286.1"/>
    <property type="molecule type" value="Genomic_DNA"/>
</dbReference>
<feature type="domain" description="Carrier" evidence="1">
    <location>
        <begin position="5"/>
        <end position="82"/>
    </location>
</feature>
<dbReference type="InterPro" id="IPR036736">
    <property type="entry name" value="ACP-like_sf"/>
</dbReference>
<dbReference type="Gene3D" id="1.10.1200.10">
    <property type="entry name" value="ACP-like"/>
    <property type="match status" value="1"/>
</dbReference>
<accession>A0ABR9LNR2</accession>
<dbReference type="InterPro" id="IPR009081">
    <property type="entry name" value="PP-bd_ACP"/>
</dbReference>
<proteinExistence type="predicted"/>
<name>A0ABR9LNR2_9ACTN</name>
<evidence type="ECO:0000313" key="3">
    <source>
        <dbReference type="Proteomes" id="UP000633509"/>
    </source>
</evidence>
<organism evidence="2 3">
    <name type="scientific">Nonomuraea angiospora</name>
    <dbReference type="NCBI Taxonomy" id="46172"/>
    <lineage>
        <taxon>Bacteria</taxon>
        <taxon>Bacillati</taxon>
        <taxon>Actinomycetota</taxon>
        <taxon>Actinomycetes</taxon>
        <taxon>Streptosporangiales</taxon>
        <taxon>Streptosporangiaceae</taxon>
        <taxon>Nonomuraea</taxon>
    </lineage>
</organism>
<evidence type="ECO:0000313" key="2">
    <source>
        <dbReference type="EMBL" id="MBE1582286.1"/>
    </source>
</evidence>
<keyword evidence="3" id="KW-1185">Reference proteome</keyword>
<evidence type="ECO:0000259" key="1">
    <source>
        <dbReference type="PROSITE" id="PS50075"/>
    </source>
</evidence>
<dbReference type="PROSITE" id="PS50075">
    <property type="entry name" value="CARRIER"/>
    <property type="match status" value="1"/>
</dbReference>
<dbReference type="Pfam" id="PF00550">
    <property type="entry name" value="PP-binding"/>
    <property type="match status" value="1"/>
</dbReference>
<dbReference type="SUPFAM" id="SSF47336">
    <property type="entry name" value="ACP-like"/>
    <property type="match status" value="1"/>
</dbReference>